<sequence>MTNPLNDRVALVTGSSRGLGAAIATTFAAAGAQVVLHGRDASALAAVRSRLGAAAMPVTGDITVSSDLARMRDEILARHGRLDILVANAGSTTSRPAPIEDITEESWRADIDRNLTGTFLTVKTFLPVMKEQRSGTIITLSSAAGRKPSERTIVAYAAAKAGVQLFTQDLAAQAGPYGIRANCLAPETILTETNQRWIPADVQRSLAEAHPLRRLGTPQDVAQAALFLASDASSWITGVVVDVAGGAVLA</sequence>
<comment type="similarity">
    <text evidence="1">Belongs to the short-chain dehydrogenases/reductases (SDR) family.</text>
</comment>
<dbReference type="AlphaFoldDB" id="A0A917U4M8"/>
<protein>
    <submittedName>
        <fullName evidence="3">3-oxoacyl-ACP reductase</fullName>
    </submittedName>
</protein>
<dbReference type="SUPFAM" id="SSF51735">
    <property type="entry name" value="NAD(P)-binding Rossmann-fold domains"/>
    <property type="match status" value="1"/>
</dbReference>
<dbReference type="PANTHER" id="PTHR42760">
    <property type="entry name" value="SHORT-CHAIN DEHYDROGENASES/REDUCTASES FAMILY MEMBER"/>
    <property type="match status" value="1"/>
</dbReference>
<name>A0A917U4M8_9ACTN</name>
<dbReference type="NCBIfam" id="NF005559">
    <property type="entry name" value="PRK07231.1"/>
    <property type="match status" value="1"/>
</dbReference>
<dbReference type="PANTHER" id="PTHR42760:SF40">
    <property type="entry name" value="3-OXOACYL-[ACYL-CARRIER-PROTEIN] REDUCTASE, CHLOROPLASTIC"/>
    <property type="match status" value="1"/>
</dbReference>
<evidence type="ECO:0000313" key="4">
    <source>
        <dbReference type="Proteomes" id="UP000642070"/>
    </source>
</evidence>
<dbReference type="PRINTS" id="PR00080">
    <property type="entry name" value="SDRFAMILY"/>
</dbReference>
<dbReference type="InterPro" id="IPR020904">
    <property type="entry name" value="Sc_DH/Rdtase_CS"/>
</dbReference>
<proteinExistence type="inferred from homology"/>
<dbReference type="Pfam" id="PF13561">
    <property type="entry name" value="adh_short_C2"/>
    <property type="match status" value="1"/>
</dbReference>
<dbReference type="GO" id="GO:0030497">
    <property type="term" value="P:fatty acid elongation"/>
    <property type="evidence" value="ECO:0007669"/>
    <property type="project" value="TreeGrafter"/>
</dbReference>
<keyword evidence="2" id="KW-0560">Oxidoreductase</keyword>
<dbReference type="Gene3D" id="3.40.50.720">
    <property type="entry name" value="NAD(P)-binding Rossmann-like Domain"/>
    <property type="match status" value="1"/>
</dbReference>
<keyword evidence="4" id="KW-1185">Reference proteome</keyword>
<dbReference type="PROSITE" id="PS00061">
    <property type="entry name" value="ADH_SHORT"/>
    <property type="match status" value="1"/>
</dbReference>
<reference evidence="3" key="2">
    <citation type="submission" date="2020-09" db="EMBL/GenBank/DDBJ databases">
        <authorList>
            <person name="Sun Q."/>
            <person name="Ohkuma M."/>
        </authorList>
    </citation>
    <scope>NUCLEOTIDE SEQUENCE</scope>
    <source>
        <strain evidence="3">JCM 19831</strain>
    </source>
</reference>
<dbReference type="FunFam" id="3.40.50.720:FF:000084">
    <property type="entry name" value="Short-chain dehydrogenase reductase"/>
    <property type="match status" value="1"/>
</dbReference>
<evidence type="ECO:0000313" key="3">
    <source>
        <dbReference type="EMBL" id="GGM57418.1"/>
    </source>
</evidence>
<dbReference type="EMBL" id="BMPI01000040">
    <property type="protein sequence ID" value="GGM57418.1"/>
    <property type="molecule type" value="Genomic_DNA"/>
</dbReference>
<evidence type="ECO:0000256" key="2">
    <source>
        <dbReference type="ARBA" id="ARBA00023002"/>
    </source>
</evidence>
<dbReference type="InterPro" id="IPR002347">
    <property type="entry name" value="SDR_fam"/>
</dbReference>
<organism evidence="3 4">
    <name type="scientific">Dactylosporangium sucinum</name>
    <dbReference type="NCBI Taxonomy" id="1424081"/>
    <lineage>
        <taxon>Bacteria</taxon>
        <taxon>Bacillati</taxon>
        <taxon>Actinomycetota</taxon>
        <taxon>Actinomycetes</taxon>
        <taxon>Micromonosporales</taxon>
        <taxon>Micromonosporaceae</taxon>
        <taxon>Dactylosporangium</taxon>
    </lineage>
</organism>
<comment type="caution">
    <text evidence="3">The sequence shown here is derived from an EMBL/GenBank/DDBJ whole genome shotgun (WGS) entry which is preliminary data.</text>
</comment>
<evidence type="ECO:0000256" key="1">
    <source>
        <dbReference type="ARBA" id="ARBA00006484"/>
    </source>
</evidence>
<dbReference type="InterPro" id="IPR036291">
    <property type="entry name" value="NAD(P)-bd_dom_sf"/>
</dbReference>
<dbReference type="RefSeq" id="WP_190254189.1">
    <property type="nucleotide sequence ID" value="NZ_BMPI01000040.1"/>
</dbReference>
<dbReference type="Proteomes" id="UP000642070">
    <property type="component" value="Unassembled WGS sequence"/>
</dbReference>
<dbReference type="CDD" id="cd05233">
    <property type="entry name" value="SDR_c"/>
    <property type="match status" value="1"/>
</dbReference>
<reference evidence="3" key="1">
    <citation type="journal article" date="2014" name="Int. J. Syst. Evol. Microbiol.">
        <title>Complete genome sequence of Corynebacterium casei LMG S-19264T (=DSM 44701T), isolated from a smear-ripened cheese.</title>
        <authorList>
            <consortium name="US DOE Joint Genome Institute (JGI-PGF)"/>
            <person name="Walter F."/>
            <person name="Albersmeier A."/>
            <person name="Kalinowski J."/>
            <person name="Ruckert C."/>
        </authorList>
    </citation>
    <scope>NUCLEOTIDE SEQUENCE</scope>
    <source>
        <strain evidence="3">JCM 19831</strain>
    </source>
</reference>
<dbReference type="PRINTS" id="PR00081">
    <property type="entry name" value="GDHRDH"/>
</dbReference>
<gene>
    <name evidence="3" type="primary">fabG2</name>
    <name evidence="3" type="ORF">GCM10007977_068860</name>
</gene>
<accession>A0A917U4M8</accession>
<dbReference type="GO" id="GO:0016616">
    <property type="term" value="F:oxidoreductase activity, acting on the CH-OH group of donors, NAD or NADP as acceptor"/>
    <property type="evidence" value="ECO:0007669"/>
    <property type="project" value="TreeGrafter"/>
</dbReference>